<evidence type="ECO:0000256" key="15">
    <source>
        <dbReference type="SAM" id="Phobius"/>
    </source>
</evidence>
<dbReference type="InterPro" id="IPR003838">
    <property type="entry name" value="ABC3_permease_C"/>
</dbReference>
<evidence type="ECO:0000256" key="1">
    <source>
        <dbReference type="ARBA" id="ARBA00004429"/>
    </source>
</evidence>
<dbReference type="CDD" id="cd03255">
    <property type="entry name" value="ABC_MJ0796_LolCDE_FtsE"/>
    <property type="match status" value="1"/>
</dbReference>
<dbReference type="GO" id="GO:0046677">
    <property type="term" value="P:response to antibiotic"/>
    <property type="evidence" value="ECO:0007669"/>
    <property type="project" value="UniProtKB-KW"/>
</dbReference>
<keyword evidence="3" id="KW-1003">Cell membrane</keyword>
<dbReference type="GO" id="GO:0098796">
    <property type="term" value="C:membrane protein complex"/>
    <property type="evidence" value="ECO:0007669"/>
    <property type="project" value="UniProtKB-ARBA"/>
</dbReference>
<feature type="transmembrane region" description="Helical" evidence="15">
    <location>
        <begin position="634"/>
        <end position="654"/>
    </location>
</feature>
<keyword evidence="2" id="KW-0813">Transport</keyword>
<evidence type="ECO:0000313" key="20">
    <source>
        <dbReference type="Proteomes" id="UP000220629"/>
    </source>
</evidence>
<name>A0A095F3W3_BURGA</name>
<dbReference type="InterPro" id="IPR017871">
    <property type="entry name" value="ABC_transporter-like_CS"/>
</dbReference>
<evidence type="ECO:0000313" key="17">
    <source>
        <dbReference type="EMBL" id="KGC11635.1"/>
    </source>
</evidence>
<keyword evidence="8" id="KW-1278">Translocase</keyword>
<keyword evidence="7" id="KW-0067">ATP-binding</keyword>
<dbReference type="Pfam" id="PF00005">
    <property type="entry name" value="ABC_tran"/>
    <property type="match status" value="1"/>
</dbReference>
<dbReference type="Pfam" id="PF02687">
    <property type="entry name" value="FtsX"/>
    <property type="match status" value="1"/>
</dbReference>
<keyword evidence="5 15" id="KW-0812">Transmembrane</keyword>
<dbReference type="GO" id="GO:0005886">
    <property type="term" value="C:plasma membrane"/>
    <property type="evidence" value="ECO:0007669"/>
    <property type="project" value="UniProtKB-SubCell"/>
</dbReference>
<dbReference type="KEGG" id="bgo:BM43_96"/>
<keyword evidence="10 15" id="KW-0472">Membrane</keyword>
<reference evidence="20" key="3">
    <citation type="submission" date="2017-09" db="EMBL/GenBank/DDBJ databases">
        <title>FDA dAtabase for Regulatory Grade micrObial Sequences (FDA-ARGOS): Supporting development and validation of Infectious Disease Dx tests.</title>
        <authorList>
            <person name="Minogue T."/>
            <person name="Wolcott M."/>
            <person name="Wasieloski L."/>
            <person name="Aguilar W."/>
            <person name="Moore D."/>
            <person name="Tallon L."/>
            <person name="Sadzewicz L."/>
            <person name="Ott S."/>
            <person name="Zhao X."/>
            <person name="Nagaraj S."/>
            <person name="Vavikolanu K."/>
            <person name="Aluvathingal J."/>
            <person name="Nadendla S."/>
            <person name="Sichtig H."/>
        </authorList>
    </citation>
    <scope>NUCLEOTIDE SEQUENCE [LARGE SCALE GENOMIC DNA]</scope>
    <source>
        <strain evidence="20">FDAARGOS_390</strain>
    </source>
</reference>
<evidence type="ECO:0000256" key="7">
    <source>
        <dbReference type="ARBA" id="ARBA00022840"/>
    </source>
</evidence>
<comment type="subcellular location">
    <subcellularLocation>
        <location evidence="1">Cell inner membrane</location>
        <topology evidence="1">Multi-pass membrane protein</topology>
    </subcellularLocation>
</comment>
<evidence type="ECO:0000256" key="9">
    <source>
        <dbReference type="ARBA" id="ARBA00022989"/>
    </source>
</evidence>
<dbReference type="GO" id="GO:0016887">
    <property type="term" value="F:ATP hydrolysis activity"/>
    <property type="evidence" value="ECO:0007669"/>
    <property type="project" value="InterPro"/>
</dbReference>
<evidence type="ECO:0000256" key="5">
    <source>
        <dbReference type="ARBA" id="ARBA00022692"/>
    </source>
</evidence>
<feature type="region of interest" description="Disordered" evidence="14">
    <location>
        <begin position="248"/>
        <end position="270"/>
    </location>
</feature>
<dbReference type="Proteomes" id="UP000220629">
    <property type="component" value="Unassembled WGS sequence"/>
</dbReference>
<feature type="transmembrane region" description="Helical" evidence="15">
    <location>
        <begin position="295"/>
        <end position="316"/>
    </location>
</feature>
<keyword evidence="4" id="KW-0997">Cell inner membrane</keyword>
<protein>
    <recommendedName>
        <fullName evidence="13">Pyoverdine export ATP-binding/permease protein PvdT</fullName>
    </recommendedName>
</protein>
<evidence type="ECO:0000256" key="10">
    <source>
        <dbReference type="ARBA" id="ARBA00023136"/>
    </source>
</evidence>
<evidence type="ECO:0000256" key="3">
    <source>
        <dbReference type="ARBA" id="ARBA00022475"/>
    </source>
</evidence>
<dbReference type="FunFam" id="3.40.50.300:FF:000032">
    <property type="entry name" value="Export ABC transporter ATP-binding protein"/>
    <property type="match status" value="1"/>
</dbReference>
<reference evidence="18" key="2">
    <citation type="submission" date="2017-09" db="EMBL/GenBank/DDBJ databases">
        <title>FDA dAtabase for Regulatory Grade micrObial Sequences (FDA-ARGOS): Supporting development and validation of Infectious Disease Dx tests.</title>
        <authorList>
            <person name="Minogue T."/>
            <person name="Wolcott M."/>
            <person name="Wasieloski L."/>
            <person name="Aguilar W."/>
            <person name="Moore D."/>
            <person name="Tallon L.J."/>
            <person name="Sadzewicz L."/>
            <person name="Ott S."/>
            <person name="Zhao X."/>
            <person name="Nagaraj S."/>
            <person name="Vavikolanu K."/>
            <person name="Aluvathingal J."/>
            <person name="Nadendla S."/>
            <person name="Sichtig H."/>
        </authorList>
    </citation>
    <scope>NUCLEOTIDE SEQUENCE</scope>
    <source>
        <strain evidence="18">FDAARGOS_390</strain>
    </source>
</reference>
<organism evidence="18 20">
    <name type="scientific">Burkholderia gladioli</name>
    <name type="common">Pseudomonas marginata</name>
    <name type="synonym">Phytomonas marginata</name>
    <dbReference type="NCBI Taxonomy" id="28095"/>
    <lineage>
        <taxon>Bacteria</taxon>
        <taxon>Pseudomonadati</taxon>
        <taxon>Pseudomonadota</taxon>
        <taxon>Betaproteobacteria</taxon>
        <taxon>Burkholderiales</taxon>
        <taxon>Burkholderiaceae</taxon>
        <taxon>Burkholderia</taxon>
    </lineage>
</organism>
<evidence type="ECO:0000313" key="19">
    <source>
        <dbReference type="Proteomes" id="UP000029590"/>
    </source>
</evidence>
<comment type="caution">
    <text evidence="18">The sequence shown here is derived from an EMBL/GenBank/DDBJ whole genome shotgun (WGS) entry which is preliminary data.</text>
</comment>
<keyword evidence="9 15" id="KW-1133">Transmembrane helix</keyword>
<dbReference type="PANTHER" id="PTHR30572:SF14">
    <property type="entry name" value="MACROLIDE EXPORT ATP-BINDING_PERMEASE PROTEIN MACB"/>
    <property type="match status" value="1"/>
</dbReference>
<evidence type="ECO:0000256" key="14">
    <source>
        <dbReference type="SAM" id="MobiDB-lite"/>
    </source>
</evidence>
<reference evidence="17 19" key="1">
    <citation type="submission" date="2014-04" db="EMBL/GenBank/DDBJ databases">
        <authorList>
            <person name="Bishop-Lilly K.A."/>
            <person name="Broomall S.M."/>
            <person name="Chain P.S."/>
            <person name="Chertkov O."/>
            <person name="Coyne S.R."/>
            <person name="Daligault H.E."/>
            <person name="Davenport K.W."/>
            <person name="Erkkila T."/>
            <person name="Frey K.G."/>
            <person name="Gibbons H.S."/>
            <person name="Gu W."/>
            <person name="Jaissle J."/>
            <person name="Johnson S.L."/>
            <person name="Koroleva G.I."/>
            <person name="Ladner J.T."/>
            <person name="Lo C.-C."/>
            <person name="Minogue T.D."/>
            <person name="Munk C."/>
            <person name="Palacios G.F."/>
            <person name="Redden C.L."/>
            <person name="Rosenzweig C.N."/>
            <person name="Scholz M.B."/>
            <person name="Teshima H."/>
            <person name="Xu Y."/>
        </authorList>
    </citation>
    <scope>NUCLEOTIDE SEQUENCE [LARGE SCALE GENOMIC DNA]</scope>
    <source>
        <strain evidence="19">gladioli</strain>
        <strain evidence="17">Gladioli</strain>
    </source>
</reference>
<feature type="transmembrane region" description="Helical" evidence="15">
    <location>
        <begin position="593"/>
        <end position="614"/>
    </location>
</feature>
<evidence type="ECO:0000259" key="16">
    <source>
        <dbReference type="PROSITE" id="PS50893"/>
    </source>
</evidence>
<dbReference type="PROSITE" id="PS50893">
    <property type="entry name" value="ABC_TRANSPORTER_2"/>
    <property type="match status" value="1"/>
</dbReference>
<evidence type="ECO:0000256" key="2">
    <source>
        <dbReference type="ARBA" id="ARBA00022448"/>
    </source>
</evidence>
<comment type="similarity">
    <text evidence="12">Belongs to the ABC transporter superfamily. Macrolide exporter (TC 3.A.1.122) family.</text>
</comment>
<dbReference type="InterPro" id="IPR003439">
    <property type="entry name" value="ABC_transporter-like_ATP-bd"/>
</dbReference>
<sequence>MTHDESGTVIPILELEYVSREYMKGGKVLRALDDVSLRIEAGEMVAIVGSSGSGKSTLLNVIGCLDRVTRGSYAIEGRPIGAFGQDEIAAIRRRYFGFIFQKYHLLAGLTAFENIELPAIYAGTSATARRESVTALAERFGIAGRLLHRPAELSGGQQQRVSIARALINGGKIILADEPTGALDRENGERLMQALGELNAAGHTIVFATHDPAVARHAGRVLTIEDGKIVSDVRSAYWDVPRGDGATCESKATPPVISRPEGTPSARTAAPQHHLRFLPLVRFALTSVNRRRMHLLLTVLGIAIGVAAVVCANAIGEASRQKIVNSLRGVQSNTIEVFPQRFLQAAAQRLVRPLTMDDLTALARHEGVDSATPMVSGTQLMRSDLATVNGTLNGVDSTYLDVNQVTMAEGRFFDRLAVRRATPEVVLDTSARNNLFGHGTAVGRVVIVGAIQCLVIGVAKPGLGMTASPSPTMWMPYTAYLERVNPAADLDKIVVRPSAGAVETGLLTSLTSLMIRRHQAMDFHIYDTDTIRATILSTNDKLEWLIGSMSAIALLVAGVGVMNMMLTSVSERKNEIGVRIAIGARRVEVQLQFLFEAIYVCVCGGMVGLGLAYAANRLTAGIPQLDMIFSTDSIVIALVVSSMAGIVFGSYPALKAARLDPVKALADE</sequence>
<evidence type="ECO:0000256" key="8">
    <source>
        <dbReference type="ARBA" id="ARBA00022967"/>
    </source>
</evidence>
<dbReference type="EMBL" id="PDDY01000004">
    <property type="protein sequence ID" value="PEH37698.1"/>
    <property type="molecule type" value="Genomic_DNA"/>
</dbReference>
<evidence type="ECO:0000313" key="18">
    <source>
        <dbReference type="EMBL" id="PEH37698.1"/>
    </source>
</evidence>
<feature type="domain" description="ABC transporter" evidence="16">
    <location>
        <begin position="13"/>
        <end position="251"/>
    </location>
</feature>
<dbReference type="GO" id="GO:0005524">
    <property type="term" value="F:ATP binding"/>
    <property type="evidence" value="ECO:0007669"/>
    <property type="project" value="UniProtKB-KW"/>
</dbReference>
<evidence type="ECO:0000256" key="4">
    <source>
        <dbReference type="ARBA" id="ARBA00022519"/>
    </source>
</evidence>
<feature type="transmembrane region" description="Helical" evidence="15">
    <location>
        <begin position="544"/>
        <end position="566"/>
    </location>
</feature>
<dbReference type="Pfam" id="PF12704">
    <property type="entry name" value="MacB_PCD"/>
    <property type="match status" value="1"/>
</dbReference>
<dbReference type="OrthoDB" id="4814201at2"/>
<keyword evidence="11" id="KW-0046">Antibiotic resistance</keyword>
<dbReference type="InterPro" id="IPR025857">
    <property type="entry name" value="MacB_PCD"/>
</dbReference>
<dbReference type="PANTHER" id="PTHR30572">
    <property type="entry name" value="MEMBRANE COMPONENT OF TRANSPORTER-RELATED"/>
    <property type="match status" value="1"/>
</dbReference>
<dbReference type="Gene3D" id="3.40.50.300">
    <property type="entry name" value="P-loop containing nucleotide triphosphate hydrolases"/>
    <property type="match status" value="1"/>
</dbReference>
<dbReference type="InterPro" id="IPR003593">
    <property type="entry name" value="AAA+_ATPase"/>
</dbReference>
<dbReference type="AlphaFoldDB" id="A0A095F3W3"/>
<evidence type="ECO:0000256" key="6">
    <source>
        <dbReference type="ARBA" id="ARBA00022741"/>
    </source>
</evidence>
<proteinExistence type="inferred from homology"/>
<dbReference type="SUPFAM" id="SSF52540">
    <property type="entry name" value="P-loop containing nucleoside triphosphate hydrolases"/>
    <property type="match status" value="1"/>
</dbReference>
<dbReference type="InterPro" id="IPR027417">
    <property type="entry name" value="P-loop_NTPase"/>
</dbReference>
<evidence type="ECO:0000256" key="13">
    <source>
        <dbReference type="ARBA" id="ARBA00041199"/>
    </source>
</evidence>
<dbReference type="PROSITE" id="PS00211">
    <property type="entry name" value="ABC_TRANSPORTER_1"/>
    <property type="match status" value="1"/>
</dbReference>
<evidence type="ECO:0000256" key="11">
    <source>
        <dbReference type="ARBA" id="ARBA00023251"/>
    </source>
</evidence>
<dbReference type="Proteomes" id="UP000029590">
    <property type="component" value="Unassembled WGS sequence"/>
</dbReference>
<gene>
    <name evidence="18" type="ORF">CRM94_24690</name>
    <name evidence="17" type="ORF">DM48_7233</name>
</gene>
<dbReference type="GO" id="GO:0022857">
    <property type="term" value="F:transmembrane transporter activity"/>
    <property type="evidence" value="ECO:0007669"/>
    <property type="project" value="TreeGrafter"/>
</dbReference>
<evidence type="ECO:0000256" key="12">
    <source>
        <dbReference type="ARBA" id="ARBA00038388"/>
    </source>
</evidence>
<accession>A0A095F3W3</accession>
<dbReference type="EMBL" id="JPGG01000017">
    <property type="protein sequence ID" value="KGC11635.1"/>
    <property type="molecule type" value="Genomic_DNA"/>
</dbReference>
<dbReference type="SMART" id="SM00382">
    <property type="entry name" value="AAA"/>
    <property type="match status" value="1"/>
</dbReference>
<dbReference type="InterPro" id="IPR050250">
    <property type="entry name" value="Macrolide_Exporter_MacB"/>
</dbReference>
<keyword evidence="6" id="KW-0547">Nucleotide-binding</keyword>
<dbReference type="InterPro" id="IPR017911">
    <property type="entry name" value="MacB-like_ATP-bd"/>
</dbReference>
<dbReference type="RefSeq" id="WP_036050212.1">
    <property type="nucleotide sequence ID" value="NZ_CADEVY010000018.1"/>
</dbReference>